<dbReference type="OrthoDB" id="5455222at2"/>
<organism evidence="1 2">
    <name type="scientific">Desulfovibrio ferrophilus</name>
    <dbReference type="NCBI Taxonomy" id="241368"/>
    <lineage>
        <taxon>Bacteria</taxon>
        <taxon>Pseudomonadati</taxon>
        <taxon>Thermodesulfobacteriota</taxon>
        <taxon>Desulfovibrionia</taxon>
        <taxon>Desulfovibrionales</taxon>
        <taxon>Desulfovibrionaceae</taxon>
        <taxon>Desulfovibrio</taxon>
    </lineage>
</organism>
<dbReference type="Proteomes" id="UP000269883">
    <property type="component" value="Chromosome"/>
</dbReference>
<protein>
    <submittedName>
        <fullName evidence="1">Uncharacterized protein</fullName>
    </submittedName>
</protein>
<sequence>MSNFNNAVADVADVMKFENWLRFYFVKETVEEAVRIEIPEDRLEDIRKQHEEMYALADRYNGALIDYNKSCSETCAHIASLYDGPKYPTGTVGHVWDSKDLKLEMYLFGLWMQGHEAALDEEFMPFEQWLEGFNSWKQTDEVQDYLARLTDVDSGADKGCGCVQ</sequence>
<accession>A0A2Z6B2N4</accession>
<evidence type="ECO:0000313" key="2">
    <source>
        <dbReference type="Proteomes" id="UP000269883"/>
    </source>
</evidence>
<dbReference type="EMBL" id="AP017378">
    <property type="protein sequence ID" value="BBD09705.1"/>
    <property type="molecule type" value="Genomic_DNA"/>
</dbReference>
<dbReference type="RefSeq" id="WP_126380729.1">
    <property type="nucleotide sequence ID" value="NZ_AP017378.1"/>
</dbReference>
<gene>
    <name evidence="1" type="ORF">DFE_2979</name>
</gene>
<proteinExistence type="predicted"/>
<keyword evidence="2" id="KW-1185">Reference proteome</keyword>
<evidence type="ECO:0000313" key="1">
    <source>
        <dbReference type="EMBL" id="BBD09705.1"/>
    </source>
</evidence>
<name>A0A2Z6B2N4_9BACT</name>
<reference evidence="1 2" key="1">
    <citation type="journal article" date="2018" name="Sci. Adv.">
        <title>Multi-heme cytochromes provide a pathway for survival in energy-limited environments.</title>
        <authorList>
            <person name="Deng X."/>
            <person name="Dohmae N."/>
            <person name="Nealson K.H."/>
            <person name="Hashimoto K."/>
            <person name="Okamoto A."/>
        </authorList>
    </citation>
    <scope>NUCLEOTIDE SEQUENCE [LARGE SCALE GENOMIC DNA]</scope>
    <source>
        <strain evidence="1 2">IS5</strain>
    </source>
</reference>
<dbReference type="AlphaFoldDB" id="A0A2Z6B2N4"/>
<dbReference type="KEGG" id="dfl:DFE_2979"/>